<name>A0A291P639_9GAMM</name>
<dbReference type="GO" id="GO:0016853">
    <property type="term" value="F:isomerase activity"/>
    <property type="evidence" value="ECO:0007669"/>
    <property type="project" value="TreeGrafter"/>
</dbReference>
<organism evidence="3 4">
    <name type="scientific">Halomonas beimenensis</name>
    <dbReference type="NCBI Taxonomy" id="475662"/>
    <lineage>
        <taxon>Bacteria</taxon>
        <taxon>Pseudomonadati</taxon>
        <taxon>Pseudomonadota</taxon>
        <taxon>Gammaproteobacteria</taxon>
        <taxon>Oceanospirillales</taxon>
        <taxon>Halomonadaceae</taxon>
        <taxon>Halomonas</taxon>
    </lineage>
</organism>
<dbReference type="PIRSF" id="PIRSF016184">
    <property type="entry name" value="PhzC_PhzF"/>
    <property type="match status" value="1"/>
</dbReference>
<dbReference type="InterPro" id="IPR003719">
    <property type="entry name" value="Phenazine_PhzF-like"/>
</dbReference>
<sequence>MKAKLVDVFSAERFGGNGLTIFPEADGLSAGEMQALTREMRQFESIFVSREGEDFAARIFTLDEELDFAGHPLLGLAYHLHEVFGEGERHEWRVRLNRRTIGLTSHRRDGRFTATMAQGRPAFLKTLTRDEAAGVYAALGLDEGGHRNYPAEVVTTGLPYLILPVPGGLEKVAFRVPDLSGLLAAHGARFVYVLDVEGFEGRTWDNAGRVEDVATGSAAGPAAAYLHKHGLTLDRTISISQGRFVGRPSRIEVDLVIEAAELVDVRVRGDVVKVADLAFVA</sequence>
<dbReference type="PANTHER" id="PTHR13774:SF32">
    <property type="entry name" value="ANTISENSE-ENHANCING SEQUENCE 1"/>
    <property type="match status" value="1"/>
</dbReference>
<feature type="active site" evidence="2">
    <location>
        <position position="44"/>
    </location>
</feature>
<evidence type="ECO:0000313" key="3">
    <source>
        <dbReference type="EMBL" id="ATJ82356.1"/>
    </source>
</evidence>
<gene>
    <name evidence="3" type="primary">phzF</name>
    <name evidence="3" type="ORF">BEI_1369</name>
</gene>
<dbReference type="Gene3D" id="3.10.310.10">
    <property type="entry name" value="Diaminopimelate Epimerase, Chain A, domain 1"/>
    <property type="match status" value="2"/>
</dbReference>
<dbReference type="SUPFAM" id="SSF54506">
    <property type="entry name" value="Diaminopimelate epimerase-like"/>
    <property type="match status" value="1"/>
</dbReference>
<dbReference type="OrthoDB" id="9788221at2"/>
<dbReference type="PANTHER" id="PTHR13774">
    <property type="entry name" value="PHENAZINE BIOSYNTHESIS PROTEIN"/>
    <property type="match status" value="1"/>
</dbReference>
<dbReference type="RefSeq" id="WP_097788812.1">
    <property type="nucleotide sequence ID" value="NZ_BAAADT010000012.1"/>
</dbReference>
<dbReference type="AlphaFoldDB" id="A0A291P639"/>
<dbReference type="GO" id="GO:0005737">
    <property type="term" value="C:cytoplasm"/>
    <property type="evidence" value="ECO:0007669"/>
    <property type="project" value="TreeGrafter"/>
</dbReference>
<dbReference type="NCBIfam" id="TIGR00654">
    <property type="entry name" value="PhzF_family"/>
    <property type="match status" value="1"/>
</dbReference>
<proteinExistence type="inferred from homology"/>
<protein>
    <submittedName>
        <fullName evidence="3">Phenazine biosynthesis protein PhzF like</fullName>
    </submittedName>
</protein>
<reference evidence="3 4" key="1">
    <citation type="journal article" date="2017" name="Sci. Rep.">
        <title>Revealing the Saline Adaptation Strategies of the Halophilic Bacterium Halomonas beimenensis through High-throughput Omics and Transposon Mutagenesis Approaches.</title>
        <authorList>
            <person name="Chen Y.H."/>
            <person name="Lin S.S."/>
            <person name="Shyu Y.T."/>
        </authorList>
    </citation>
    <scope>NUCLEOTIDE SEQUENCE [LARGE SCALE GENOMIC DNA]</scope>
    <source>
        <strain evidence="3 4">NTU-111</strain>
    </source>
</reference>
<dbReference type="Proteomes" id="UP000219993">
    <property type="component" value="Chromosome"/>
</dbReference>
<dbReference type="EMBL" id="CP021435">
    <property type="protein sequence ID" value="ATJ82356.1"/>
    <property type="molecule type" value="Genomic_DNA"/>
</dbReference>
<comment type="similarity">
    <text evidence="1">Belongs to the PhzF family.</text>
</comment>
<evidence type="ECO:0000256" key="2">
    <source>
        <dbReference type="PIRSR" id="PIRSR016184-1"/>
    </source>
</evidence>
<evidence type="ECO:0000256" key="1">
    <source>
        <dbReference type="ARBA" id="ARBA00008270"/>
    </source>
</evidence>
<evidence type="ECO:0000313" key="4">
    <source>
        <dbReference type="Proteomes" id="UP000219993"/>
    </source>
</evidence>
<accession>A0A291P639</accession>
<dbReference type="Pfam" id="PF02567">
    <property type="entry name" value="PhzC-PhzF"/>
    <property type="match status" value="1"/>
</dbReference>
<dbReference type="KEGG" id="hbe:BEI_1369"/>
<keyword evidence="4" id="KW-1185">Reference proteome</keyword>